<sequence length="111" mass="13432">MVIRNIPAVVRVPFFQMQTDPENYFYSLLVQYVPYYFEDELIDEHNNAREALLAREEQLRKTNAYLLLTKYIVQETDNLKLHSIKNMLSIFLKIQKKLLRQNLKMKLPNRR</sequence>
<dbReference type="Proteomes" id="UP000499080">
    <property type="component" value="Unassembled WGS sequence"/>
</dbReference>
<dbReference type="EMBL" id="BGPR01010232">
    <property type="protein sequence ID" value="GBN45018.1"/>
    <property type="molecule type" value="Genomic_DNA"/>
</dbReference>
<dbReference type="OrthoDB" id="6434220at2759"/>
<protein>
    <submittedName>
        <fullName evidence="1">Uncharacterized protein</fullName>
    </submittedName>
</protein>
<organism evidence="1 2">
    <name type="scientific">Araneus ventricosus</name>
    <name type="common">Orbweaver spider</name>
    <name type="synonym">Epeira ventricosa</name>
    <dbReference type="NCBI Taxonomy" id="182803"/>
    <lineage>
        <taxon>Eukaryota</taxon>
        <taxon>Metazoa</taxon>
        <taxon>Ecdysozoa</taxon>
        <taxon>Arthropoda</taxon>
        <taxon>Chelicerata</taxon>
        <taxon>Arachnida</taxon>
        <taxon>Araneae</taxon>
        <taxon>Araneomorphae</taxon>
        <taxon>Entelegynae</taxon>
        <taxon>Araneoidea</taxon>
        <taxon>Araneidae</taxon>
        <taxon>Araneus</taxon>
    </lineage>
</organism>
<evidence type="ECO:0000313" key="1">
    <source>
        <dbReference type="EMBL" id="GBN45018.1"/>
    </source>
</evidence>
<gene>
    <name evidence="1" type="ORF">AVEN_56214_1</name>
</gene>
<accession>A0A4Y2NZI0</accession>
<name>A0A4Y2NZI0_ARAVE</name>
<proteinExistence type="predicted"/>
<keyword evidence="2" id="KW-1185">Reference proteome</keyword>
<reference evidence="1 2" key="1">
    <citation type="journal article" date="2019" name="Sci. Rep.">
        <title>Orb-weaving spider Araneus ventricosus genome elucidates the spidroin gene catalogue.</title>
        <authorList>
            <person name="Kono N."/>
            <person name="Nakamura H."/>
            <person name="Ohtoshi R."/>
            <person name="Moran D.A.P."/>
            <person name="Shinohara A."/>
            <person name="Yoshida Y."/>
            <person name="Fujiwara M."/>
            <person name="Mori M."/>
            <person name="Tomita M."/>
            <person name="Arakawa K."/>
        </authorList>
    </citation>
    <scope>NUCLEOTIDE SEQUENCE [LARGE SCALE GENOMIC DNA]</scope>
</reference>
<dbReference type="AlphaFoldDB" id="A0A4Y2NZI0"/>
<evidence type="ECO:0000313" key="2">
    <source>
        <dbReference type="Proteomes" id="UP000499080"/>
    </source>
</evidence>
<comment type="caution">
    <text evidence="1">The sequence shown here is derived from an EMBL/GenBank/DDBJ whole genome shotgun (WGS) entry which is preliminary data.</text>
</comment>